<organism evidence="1 2">
    <name type="scientific">Lysinibacillus sphaericus</name>
    <name type="common">Bacillus sphaericus</name>
    <dbReference type="NCBI Taxonomy" id="1421"/>
    <lineage>
        <taxon>Bacteria</taxon>
        <taxon>Bacillati</taxon>
        <taxon>Bacillota</taxon>
        <taxon>Bacilli</taxon>
        <taxon>Bacillales</taxon>
        <taxon>Bacillaceae</taxon>
        <taxon>Lysinibacillus</taxon>
    </lineage>
</organism>
<dbReference type="RefSeq" id="WP_176723186.1">
    <property type="nucleotide sequence ID" value="NZ_CP194323.1"/>
</dbReference>
<protein>
    <submittedName>
        <fullName evidence="1">Uncharacterized protein</fullName>
    </submittedName>
</protein>
<evidence type="ECO:0000313" key="1">
    <source>
        <dbReference type="EMBL" id="POZ57271.1"/>
    </source>
</evidence>
<dbReference type="Proteomes" id="UP000237319">
    <property type="component" value="Unassembled WGS sequence"/>
</dbReference>
<gene>
    <name evidence="1" type="ORF">LYSIN_02055</name>
</gene>
<dbReference type="EMBL" id="PGLV01000001">
    <property type="protein sequence ID" value="POZ57271.1"/>
    <property type="molecule type" value="Genomic_DNA"/>
</dbReference>
<accession>A0A2S5D2K3</accession>
<name>A0A2S5D2K3_LYSSH</name>
<reference evidence="1 2" key="1">
    <citation type="submission" date="2017-11" db="EMBL/GenBank/DDBJ databases">
        <title>Genome sequence of Lysinibacillus sphaericus, a lignin-degrading bacteria isolated from municipal solid waste soil.</title>
        <authorList>
            <person name="Persinoti G.F."/>
            <person name="Paixao D.A."/>
            <person name="Bugg T.D."/>
            <person name="Squina F.M."/>
        </authorList>
    </citation>
    <scope>NUCLEOTIDE SEQUENCE [LARGE SCALE GENOMIC DNA]</scope>
    <source>
        <strain evidence="1 2">A1</strain>
    </source>
</reference>
<proteinExistence type="predicted"/>
<dbReference type="InterPro" id="IPR048146">
    <property type="entry name" value="RAxF_45-like"/>
</dbReference>
<dbReference type="NCBIfam" id="NF041642">
    <property type="entry name" value="RAxF_45"/>
    <property type="match status" value="1"/>
</dbReference>
<evidence type="ECO:0000313" key="2">
    <source>
        <dbReference type="Proteomes" id="UP000237319"/>
    </source>
</evidence>
<dbReference type="AlphaFoldDB" id="A0A2S5D2K3"/>
<keyword evidence="2" id="KW-1185">Reference proteome</keyword>
<sequence>MNINATRTGVNIEIDIAIYFTRVQTFDFANNGISLSIFKQNQILNVAN</sequence>
<comment type="caution">
    <text evidence="1">The sequence shown here is derived from an EMBL/GenBank/DDBJ whole genome shotgun (WGS) entry which is preliminary data.</text>
</comment>